<gene>
    <name evidence="1" type="ORF">CY34DRAFT_765266</name>
</gene>
<dbReference type="AlphaFoldDB" id="A0A0D0BWS0"/>
<dbReference type="STRING" id="930992.A0A0D0BWS0"/>
<evidence type="ECO:0000313" key="2">
    <source>
        <dbReference type="Proteomes" id="UP000054485"/>
    </source>
</evidence>
<evidence type="ECO:0000313" key="1">
    <source>
        <dbReference type="EMBL" id="KIK47358.1"/>
    </source>
</evidence>
<dbReference type="InParanoid" id="A0A0D0BWS0"/>
<reference evidence="2" key="2">
    <citation type="submission" date="2015-01" db="EMBL/GenBank/DDBJ databases">
        <title>Evolutionary Origins and Diversification of the Mycorrhizal Mutualists.</title>
        <authorList>
            <consortium name="DOE Joint Genome Institute"/>
            <consortium name="Mycorrhizal Genomics Consortium"/>
            <person name="Kohler A."/>
            <person name="Kuo A."/>
            <person name="Nagy L.G."/>
            <person name="Floudas D."/>
            <person name="Copeland A."/>
            <person name="Barry K.W."/>
            <person name="Cichocki N."/>
            <person name="Veneault-Fourrey C."/>
            <person name="LaButti K."/>
            <person name="Lindquist E.A."/>
            <person name="Lipzen A."/>
            <person name="Lundell T."/>
            <person name="Morin E."/>
            <person name="Murat C."/>
            <person name="Riley R."/>
            <person name="Ohm R."/>
            <person name="Sun H."/>
            <person name="Tunlid A."/>
            <person name="Henrissat B."/>
            <person name="Grigoriev I.V."/>
            <person name="Hibbett D.S."/>
            <person name="Martin F."/>
        </authorList>
    </citation>
    <scope>NUCLEOTIDE SEQUENCE [LARGE SCALE GENOMIC DNA]</scope>
    <source>
        <strain evidence="2">UH-Slu-Lm8-n1</strain>
    </source>
</reference>
<sequence length="173" mass="18837">MTTSTEPPYYLLVSHSSLQHSSGLSSNSLAHASVEYRYADDSPLMLLSRHPDEHVLVLNHDPAKGNIPTVQSTSSHMAVTGIKVSVAPGASVNEDHSTNDNMYVLEVASTSDDHLSIESSHVYLQNPQAIVARFKQRNTVLRCVFDYPGIGKADDNILPSRSSSRPRSPGRPT</sequence>
<dbReference type="Proteomes" id="UP000054485">
    <property type="component" value="Unassembled WGS sequence"/>
</dbReference>
<dbReference type="EMBL" id="KN835148">
    <property type="protein sequence ID" value="KIK47358.1"/>
    <property type="molecule type" value="Genomic_DNA"/>
</dbReference>
<name>A0A0D0BWS0_9AGAM</name>
<proteinExistence type="predicted"/>
<keyword evidence="2" id="KW-1185">Reference proteome</keyword>
<organism evidence="1 2">
    <name type="scientific">Suillus luteus UH-Slu-Lm8-n1</name>
    <dbReference type="NCBI Taxonomy" id="930992"/>
    <lineage>
        <taxon>Eukaryota</taxon>
        <taxon>Fungi</taxon>
        <taxon>Dikarya</taxon>
        <taxon>Basidiomycota</taxon>
        <taxon>Agaricomycotina</taxon>
        <taxon>Agaricomycetes</taxon>
        <taxon>Agaricomycetidae</taxon>
        <taxon>Boletales</taxon>
        <taxon>Suillineae</taxon>
        <taxon>Suillaceae</taxon>
        <taxon>Suillus</taxon>
    </lineage>
</organism>
<protein>
    <submittedName>
        <fullName evidence="1">Unplaced genomic scaffold CY34scaffold_17, whole genome shotgun sequence</fullName>
    </submittedName>
</protein>
<dbReference type="OrthoDB" id="3192267at2759"/>
<dbReference type="HOGENOM" id="CLU_126156_0_0_1"/>
<accession>A0A0D0BWS0</accession>
<reference evidence="1 2" key="1">
    <citation type="submission" date="2014-04" db="EMBL/GenBank/DDBJ databases">
        <authorList>
            <consortium name="DOE Joint Genome Institute"/>
            <person name="Kuo A."/>
            <person name="Ruytinx J."/>
            <person name="Rineau F."/>
            <person name="Colpaert J."/>
            <person name="Kohler A."/>
            <person name="Nagy L.G."/>
            <person name="Floudas D."/>
            <person name="Copeland A."/>
            <person name="Barry K.W."/>
            <person name="Cichocki N."/>
            <person name="Veneault-Fourrey C."/>
            <person name="LaButti K."/>
            <person name="Lindquist E.A."/>
            <person name="Lipzen A."/>
            <person name="Lundell T."/>
            <person name="Morin E."/>
            <person name="Murat C."/>
            <person name="Sun H."/>
            <person name="Tunlid A."/>
            <person name="Henrissat B."/>
            <person name="Grigoriev I.V."/>
            <person name="Hibbett D.S."/>
            <person name="Martin F."/>
            <person name="Nordberg H.P."/>
            <person name="Cantor M.N."/>
            <person name="Hua S.X."/>
        </authorList>
    </citation>
    <scope>NUCLEOTIDE SEQUENCE [LARGE SCALE GENOMIC DNA]</scope>
    <source>
        <strain evidence="1 2">UH-Slu-Lm8-n1</strain>
    </source>
</reference>